<dbReference type="Pfam" id="PF26138">
    <property type="entry name" value="DUF8040"/>
    <property type="match status" value="1"/>
</dbReference>
<feature type="domain" description="DUF8040" evidence="2">
    <location>
        <begin position="341"/>
        <end position="415"/>
    </location>
</feature>
<comment type="caution">
    <text evidence="3">The sequence shown here is derived from an EMBL/GenBank/DDBJ whole genome shotgun (WGS) entry which is preliminary data.</text>
</comment>
<feature type="region of interest" description="Disordered" evidence="1">
    <location>
        <begin position="23"/>
        <end position="42"/>
    </location>
</feature>
<dbReference type="OrthoDB" id="1822085at2759"/>
<dbReference type="InterPro" id="IPR058353">
    <property type="entry name" value="DUF8040"/>
</dbReference>
<dbReference type="AlphaFoldDB" id="A0A9Q1KT90"/>
<gene>
    <name evidence="3" type="ORF">Cgig2_002217</name>
</gene>
<proteinExistence type="predicted"/>
<sequence length="424" mass="48447">MPPYELPNKAIKFPSPLLELRNPPLNNPETEPPLTITQKRRPPLQFGGDRMPWWLAQIEFEGINGIGKTGVGVDYKTGAVVVSNSTWQDFLQRYSGKYKSFRTKVPANWEKIKSAFYRKQATGEMSFAPGMVAFPSNQTQRLTGKALDMDEHVGDSDKANEDGSDAHMECLRTEESRSPSKSVHSSCKRKSEGGTSSDSKWQELLNWSSRDEEVHQTLAIIRMREKAKQQPSLTKQMQAQLKLHPPISTMGLDFIWSVMDYIHQKNEKIRGIKRVLELTVYAEWSIMDEDDCRMDDEDCAMDAVEDHAMDTILAYTLQRNHVDRPQPTFKERLPRVIGGESGAKYIHRLLNGNRPNLCRKVLRLDKDVFTHLVNIFIERRLLKEGRFIKAAEIVAITLFVLARGASYQEAKIAFNIPINNRQIS</sequence>
<feature type="region of interest" description="Disordered" evidence="1">
    <location>
        <begin position="170"/>
        <end position="199"/>
    </location>
</feature>
<protein>
    <recommendedName>
        <fullName evidence="2">DUF8040 domain-containing protein</fullName>
    </recommendedName>
</protein>
<reference evidence="3" key="1">
    <citation type="submission" date="2022-04" db="EMBL/GenBank/DDBJ databases">
        <title>Carnegiea gigantea Genome sequencing and assembly v2.</title>
        <authorList>
            <person name="Copetti D."/>
            <person name="Sanderson M.J."/>
            <person name="Burquez A."/>
            <person name="Wojciechowski M.F."/>
        </authorList>
    </citation>
    <scope>NUCLEOTIDE SEQUENCE</scope>
    <source>
        <strain evidence="3">SGP5-SGP5p</strain>
        <tissue evidence="3">Aerial part</tissue>
    </source>
</reference>
<organism evidence="3 4">
    <name type="scientific">Carnegiea gigantea</name>
    <dbReference type="NCBI Taxonomy" id="171969"/>
    <lineage>
        <taxon>Eukaryota</taxon>
        <taxon>Viridiplantae</taxon>
        <taxon>Streptophyta</taxon>
        <taxon>Embryophyta</taxon>
        <taxon>Tracheophyta</taxon>
        <taxon>Spermatophyta</taxon>
        <taxon>Magnoliopsida</taxon>
        <taxon>eudicotyledons</taxon>
        <taxon>Gunneridae</taxon>
        <taxon>Pentapetalae</taxon>
        <taxon>Caryophyllales</taxon>
        <taxon>Cactineae</taxon>
        <taxon>Cactaceae</taxon>
        <taxon>Cactoideae</taxon>
        <taxon>Echinocereeae</taxon>
        <taxon>Carnegiea</taxon>
    </lineage>
</organism>
<accession>A0A9Q1KT90</accession>
<evidence type="ECO:0000256" key="1">
    <source>
        <dbReference type="SAM" id="MobiDB-lite"/>
    </source>
</evidence>
<evidence type="ECO:0000259" key="2">
    <source>
        <dbReference type="Pfam" id="PF26138"/>
    </source>
</evidence>
<evidence type="ECO:0000313" key="3">
    <source>
        <dbReference type="EMBL" id="KAJ8449420.1"/>
    </source>
</evidence>
<dbReference type="EMBL" id="JAKOGI010000021">
    <property type="protein sequence ID" value="KAJ8449420.1"/>
    <property type="molecule type" value="Genomic_DNA"/>
</dbReference>
<evidence type="ECO:0000313" key="4">
    <source>
        <dbReference type="Proteomes" id="UP001153076"/>
    </source>
</evidence>
<name>A0A9Q1KT90_9CARY</name>
<dbReference type="Proteomes" id="UP001153076">
    <property type="component" value="Unassembled WGS sequence"/>
</dbReference>
<keyword evidence="4" id="KW-1185">Reference proteome</keyword>
<feature type="compositionally biased region" description="Low complexity" evidence="1">
    <location>
        <begin position="23"/>
        <end position="34"/>
    </location>
</feature>